<evidence type="ECO:0000313" key="4">
    <source>
        <dbReference type="Proteomes" id="UP000036959"/>
    </source>
</evidence>
<proteinExistence type="predicted"/>
<feature type="transmembrane region" description="Helical" evidence="2">
    <location>
        <begin position="201"/>
        <end position="223"/>
    </location>
</feature>
<evidence type="ECO:0000313" key="3">
    <source>
        <dbReference type="EMBL" id="KND59479.1"/>
    </source>
</evidence>
<sequence>MPVRRVANAFFFALWVAVCAAAPEFLWQGVFSLLGQLSLTDLAAALFIGAILAFFVEPILERLRSLHSHAPRRPKTPTFAACEALGFAIVAICVGEAITVYVNAAHSNEHASENLVEAVSLALQWAAMPFFIAIAWIAVRGGKWFARIMAGVAVIAGYVIALMFGWDARSLLTSEIPAIFVLIAGSIIVRQQWDAATFQRCARATGVIALTWLVVTGAVQGVLSLARVEAFRIYEWTEFWSDLRFYIGWVIGLFIAPTPLADAAPLDTIDACGIERSIVGPSELVEVKGGKGPPEDRVSQNSQKQY</sequence>
<evidence type="ECO:0000256" key="2">
    <source>
        <dbReference type="SAM" id="Phobius"/>
    </source>
</evidence>
<feature type="transmembrane region" description="Helical" evidence="2">
    <location>
        <begin position="144"/>
        <end position="165"/>
    </location>
</feature>
<dbReference type="Proteomes" id="UP000036959">
    <property type="component" value="Unassembled WGS sequence"/>
</dbReference>
<name>A0A0L0MBY3_9BURK</name>
<reference evidence="4" key="1">
    <citation type="submission" date="2015-06" db="EMBL/GenBank/DDBJ databases">
        <title>Comparative genomics of Burkholderia leaf nodule symbionts.</title>
        <authorList>
            <person name="Carlier A."/>
            <person name="Eberl L."/>
            <person name="Pinto-Carbo M."/>
        </authorList>
    </citation>
    <scope>NUCLEOTIDE SEQUENCE [LARGE SCALE GENOMIC DNA]</scope>
    <source>
        <strain evidence="4">UZHbot4</strain>
    </source>
</reference>
<dbReference type="EMBL" id="LFJJ01000126">
    <property type="protein sequence ID" value="KND59479.1"/>
    <property type="molecule type" value="Genomic_DNA"/>
</dbReference>
<keyword evidence="2" id="KW-0472">Membrane</keyword>
<organism evidence="3 4">
    <name type="scientific">Candidatus Burkholderia verschuerenii</name>
    <dbReference type="NCBI Taxonomy" id="242163"/>
    <lineage>
        <taxon>Bacteria</taxon>
        <taxon>Pseudomonadati</taxon>
        <taxon>Pseudomonadota</taxon>
        <taxon>Betaproteobacteria</taxon>
        <taxon>Burkholderiales</taxon>
        <taxon>Burkholderiaceae</taxon>
        <taxon>Burkholderia</taxon>
    </lineage>
</organism>
<evidence type="ECO:0000256" key="1">
    <source>
        <dbReference type="SAM" id="MobiDB-lite"/>
    </source>
</evidence>
<feature type="transmembrane region" description="Helical" evidence="2">
    <location>
        <begin position="171"/>
        <end position="189"/>
    </location>
</feature>
<accession>A0A0L0MBY3</accession>
<feature type="compositionally biased region" description="Basic and acidic residues" evidence="1">
    <location>
        <begin position="285"/>
        <end position="298"/>
    </location>
</feature>
<comment type="caution">
    <text evidence="3">The sequence shown here is derived from an EMBL/GenBank/DDBJ whole genome shotgun (WGS) entry which is preliminary data.</text>
</comment>
<dbReference type="PATRIC" id="fig|242163.4.peg.1031"/>
<protein>
    <recommendedName>
        <fullName evidence="5">Transmembrane protein</fullName>
    </recommendedName>
</protein>
<keyword evidence="2" id="KW-1133">Transmembrane helix</keyword>
<feature type="region of interest" description="Disordered" evidence="1">
    <location>
        <begin position="285"/>
        <end position="306"/>
    </location>
</feature>
<dbReference type="RefSeq" id="WP_198155306.1">
    <property type="nucleotide sequence ID" value="NZ_LFJJ01000126.1"/>
</dbReference>
<feature type="transmembrane region" description="Helical" evidence="2">
    <location>
        <begin position="37"/>
        <end position="56"/>
    </location>
</feature>
<keyword evidence="4" id="KW-1185">Reference proteome</keyword>
<feature type="transmembrane region" description="Helical" evidence="2">
    <location>
        <begin position="77"/>
        <end position="102"/>
    </location>
</feature>
<evidence type="ECO:0008006" key="5">
    <source>
        <dbReference type="Google" id="ProtNLM"/>
    </source>
</evidence>
<dbReference type="AlphaFoldDB" id="A0A0L0MBY3"/>
<keyword evidence="2" id="KW-0812">Transmembrane</keyword>
<feature type="transmembrane region" description="Helical" evidence="2">
    <location>
        <begin position="122"/>
        <end position="139"/>
    </location>
</feature>
<gene>
    <name evidence="3" type="ORF">BVER_03280</name>
</gene>